<evidence type="ECO:0000256" key="9">
    <source>
        <dbReference type="ARBA" id="ARBA00023012"/>
    </source>
</evidence>
<feature type="domain" description="PAC" evidence="15">
    <location>
        <begin position="566"/>
        <end position="617"/>
    </location>
</feature>
<dbReference type="Gene3D" id="1.10.287.130">
    <property type="match status" value="1"/>
</dbReference>
<dbReference type="SMART" id="SM00387">
    <property type="entry name" value="HATPase_c"/>
    <property type="match status" value="1"/>
</dbReference>
<dbReference type="PRINTS" id="PR00344">
    <property type="entry name" value="BCTRLSENSOR"/>
</dbReference>
<evidence type="ECO:0000256" key="3">
    <source>
        <dbReference type="ARBA" id="ARBA00012438"/>
    </source>
</evidence>
<evidence type="ECO:0000256" key="11">
    <source>
        <dbReference type="ARBA" id="ARBA00023306"/>
    </source>
</evidence>
<dbReference type="InterPro" id="IPR000700">
    <property type="entry name" value="PAS-assoc_C"/>
</dbReference>
<comment type="caution">
    <text evidence="17">The sequence shown here is derived from an EMBL/GenBank/DDBJ whole genome shotgun (WGS) entry which is preliminary data.</text>
</comment>
<evidence type="ECO:0000256" key="4">
    <source>
        <dbReference type="ARBA" id="ARBA00022553"/>
    </source>
</evidence>
<dbReference type="PROSITE" id="PS50113">
    <property type="entry name" value="PAC"/>
    <property type="match status" value="1"/>
</dbReference>
<keyword evidence="8" id="KW-0067">ATP-binding</keyword>
<reference evidence="17 18" key="1">
    <citation type="submission" date="2017-11" db="EMBL/GenBank/DDBJ databases">
        <title>Isolation and Characterization of Methanogenic Archaea from Saline Meromictic Lake at Siberia.</title>
        <authorList>
            <person name="Shen Y."/>
            <person name="Huang H.-H."/>
            <person name="Lai M.-C."/>
            <person name="Chen S.-C."/>
        </authorList>
    </citation>
    <scope>NUCLEOTIDE SEQUENCE [LARGE SCALE GENOMIC DNA]</scope>
    <source>
        <strain evidence="17 18">SY-01</strain>
    </source>
</reference>
<dbReference type="CDD" id="cd00082">
    <property type="entry name" value="HisKA"/>
    <property type="match status" value="1"/>
</dbReference>
<dbReference type="AlphaFoldDB" id="A0A4E0PTI8"/>
<organism evidence="17 18">
    <name type="scientific">Methanolobus halotolerans</name>
    <dbReference type="NCBI Taxonomy" id="2052935"/>
    <lineage>
        <taxon>Archaea</taxon>
        <taxon>Methanobacteriati</taxon>
        <taxon>Methanobacteriota</taxon>
        <taxon>Stenosarchaea group</taxon>
        <taxon>Methanomicrobia</taxon>
        <taxon>Methanosarcinales</taxon>
        <taxon>Methanosarcinaceae</taxon>
        <taxon>Methanolobus</taxon>
    </lineage>
</organism>
<dbReference type="InterPro" id="IPR001610">
    <property type="entry name" value="PAC"/>
</dbReference>
<comment type="catalytic activity">
    <reaction evidence="1">
        <text>ATP + protein L-histidine = ADP + protein N-phospho-L-histidine.</text>
        <dbReference type="EC" id="2.7.13.3"/>
    </reaction>
</comment>
<evidence type="ECO:0000259" key="16">
    <source>
        <dbReference type="PROSITE" id="PS50885"/>
    </source>
</evidence>
<evidence type="ECO:0000259" key="14">
    <source>
        <dbReference type="PROSITE" id="PS50112"/>
    </source>
</evidence>
<evidence type="ECO:0000256" key="12">
    <source>
        <dbReference type="SAM" id="Phobius"/>
    </source>
</evidence>
<dbReference type="Gene3D" id="3.30.450.20">
    <property type="entry name" value="PAS domain"/>
    <property type="match status" value="3"/>
</dbReference>
<keyword evidence="11" id="KW-0131">Cell cycle</keyword>
<dbReference type="PANTHER" id="PTHR43047:SF72">
    <property type="entry name" value="OSMOSENSING HISTIDINE PROTEIN KINASE SLN1"/>
    <property type="match status" value="1"/>
</dbReference>
<protein>
    <recommendedName>
        <fullName evidence="3">histidine kinase</fullName>
        <ecNumber evidence="3">2.7.13.3</ecNumber>
    </recommendedName>
</protein>
<evidence type="ECO:0000256" key="8">
    <source>
        <dbReference type="ARBA" id="ARBA00022840"/>
    </source>
</evidence>
<keyword evidence="9" id="KW-0902">Two-component regulatory system</keyword>
<dbReference type="SUPFAM" id="SSF47384">
    <property type="entry name" value="Homodimeric domain of signal transducing histidine kinase"/>
    <property type="match status" value="1"/>
</dbReference>
<dbReference type="InterPro" id="IPR035965">
    <property type="entry name" value="PAS-like_dom_sf"/>
</dbReference>
<evidence type="ECO:0000256" key="2">
    <source>
        <dbReference type="ARBA" id="ARBA00004370"/>
    </source>
</evidence>
<dbReference type="InterPro" id="IPR007892">
    <property type="entry name" value="CHASE4"/>
</dbReference>
<dbReference type="FunFam" id="3.30.565.10:FF:000010">
    <property type="entry name" value="Sensor histidine kinase RcsC"/>
    <property type="match status" value="1"/>
</dbReference>
<dbReference type="Pfam" id="PF13426">
    <property type="entry name" value="PAS_9"/>
    <property type="match status" value="2"/>
</dbReference>
<feature type="domain" description="PAS" evidence="14">
    <location>
        <begin position="618"/>
        <end position="675"/>
    </location>
</feature>
<feature type="domain" description="HAMP" evidence="16">
    <location>
        <begin position="297"/>
        <end position="350"/>
    </location>
</feature>
<dbReference type="InterPro" id="IPR036890">
    <property type="entry name" value="HATPase_C_sf"/>
</dbReference>
<dbReference type="SUPFAM" id="SSF55874">
    <property type="entry name" value="ATPase domain of HSP90 chaperone/DNA topoisomerase II/histidine kinase"/>
    <property type="match status" value="1"/>
</dbReference>
<dbReference type="SMART" id="SM00388">
    <property type="entry name" value="HisKA"/>
    <property type="match status" value="1"/>
</dbReference>
<dbReference type="OrthoDB" id="342253at2157"/>
<evidence type="ECO:0000256" key="1">
    <source>
        <dbReference type="ARBA" id="ARBA00000085"/>
    </source>
</evidence>
<dbReference type="SUPFAM" id="SSF55785">
    <property type="entry name" value="PYP-like sensor domain (PAS domain)"/>
    <property type="match status" value="3"/>
</dbReference>
<dbReference type="GO" id="GO:0005886">
    <property type="term" value="C:plasma membrane"/>
    <property type="evidence" value="ECO:0007669"/>
    <property type="project" value="TreeGrafter"/>
</dbReference>
<accession>A0A4E0PTI8</accession>
<dbReference type="EMBL" id="PGGK01000014">
    <property type="protein sequence ID" value="TGC07502.1"/>
    <property type="molecule type" value="Genomic_DNA"/>
</dbReference>
<evidence type="ECO:0000259" key="13">
    <source>
        <dbReference type="PROSITE" id="PS50109"/>
    </source>
</evidence>
<keyword evidence="18" id="KW-1185">Reference proteome</keyword>
<feature type="domain" description="PAS" evidence="14">
    <location>
        <begin position="488"/>
        <end position="542"/>
    </location>
</feature>
<evidence type="ECO:0000256" key="10">
    <source>
        <dbReference type="ARBA" id="ARBA00023136"/>
    </source>
</evidence>
<keyword evidence="7" id="KW-0418">Kinase</keyword>
<dbReference type="InterPro" id="IPR003660">
    <property type="entry name" value="HAMP_dom"/>
</dbReference>
<feature type="transmembrane region" description="Helical" evidence="12">
    <location>
        <begin position="276"/>
        <end position="295"/>
    </location>
</feature>
<keyword evidence="12" id="KW-0812">Transmembrane</keyword>
<dbReference type="Pfam" id="PF00512">
    <property type="entry name" value="HisKA"/>
    <property type="match status" value="1"/>
</dbReference>
<dbReference type="Pfam" id="PF02518">
    <property type="entry name" value="HATPase_c"/>
    <property type="match status" value="1"/>
</dbReference>
<dbReference type="NCBIfam" id="TIGR00229">
    <property type="entry name" value="sensory_box"/>
    <property type="match status" value="3"/>
</dbReference>
<dbReference type="EC" id="2.7.13.3" evidence="3"/>
<dbReference type="GO" id="GO:0000155">
    <property type="term" value="F:phosphorelay sensor kinase activity"/>
    <property type="evidence" value="ECO:0007669"/>
    <property type="project" value="InterPro"/>
</dbReference>
<dbReference type="RefSeq" id="WP_135390349.1">
    <property type="nucleotide sequence ID" value="NZ_PGGK01000014.1"/>
</dbReference>
<proteinExistence type="predicted"/>
<dbReference type="PANTHER" id="PTHR43047">
    <property type="entry name" value="TWO-COMPONENT HISTIDINE PROTEIN KINASE"/>
    <property type="match status" value="1"/>
</dbReference>
<evidence type="ECO:0000256" key="5">
    <source>
        <dbReference type="ARBA" id="ARBA00022679"/>
    </source>
</evidence>
<dbReference type="InterPro" id="IPR005467">
    <property type="entry name" value="His_kinase_dom"/>
</dbReference>
<dbReference type="Pfam" id="PF05228">
    <property type="entry name" value="CHASE4"/>
    <property type="match status" value="1"/>
</dbReference>
<feature type="domain" description="PAS" evidence="14">
    <location>
        <begin position="348"/>
        <end position="388"/>
    </location>
</feature>
<keyword evidence="10 12" id="KW-0472">Membrane</keyword>
<dbReference type="FunFam" id="1.10.287.130:FF:000038">
    <property type="entry name" value="Sensory transduction histidine kinase"/>
    <property type="match status" value="1"/>
</dbReference>
<dbReference type="SMART" id="SM00091">
    <property type="entry name" value="PAS"/>
    <property type="match status" value="3"/>
</dbReference>
<dbReference type="InterPro" id="IPR000014">
    <property type="entry name" value="PAS"/>
</dbReference>
<dbReference type="PROSITE" id="PS50109">
    <property type="entry name" value="HIS_KIN"/>
    <property type="match status" value="1"/>
</dbReference>
<dbReference type="CDD" id="cd06225">
    <property type="entry name" value="HAMP"/>
    <property type="match status" value="1"/>
</dbReference>
<dbReference type="Pfam" id="PF00989">
    <property type="entry name" value="PAS"/>
    <property type="match status" value="1"/>
</dbReference>
<dbReference type="InterPro" id="IPR003661">
    <property type="entry name" value="HisK_dim/P_dom"/>
</dbReference>
<evidence type="ECO:0000256" key="7">
    <source>
        <dbReference type="ARBA" id="ARBA00022777"/>
    </source>
</evidence>
<dbReference type="CDD" id="cd00130">
    <property type="entry name" value="PAS"/>
    <property type="match status" value="1"/>
</dbReference>
<dbReference type="Gene3D" id="3.30.565.10">
    <property type="entry name" value="Histidine kinase-like ATPase, C-terminal domain"/>
    <property type="match status" value="1"/>
</dbReference>
<keyword evidence="4" id="KW-0597">Phosphoprotein</keyword>
<evidence type="ECO:0000256" key="6">
    <source>
        <dbReference type="ARBA" id="ARBA00022741"/>
    </source>
</evidence>
<dbReference type="GO" id="GO:0009927">
    <property type="term" value="F:histidine phosphotransfer kinase activity"/>
    <property type="evidence" value="ECO:0007669"/>
    <property type="project" value="TreeGrafter"/>
</dbReference>
<dbReference type="InterPro" id="IPR036097">
    <property type="entry name" value="HisK_dim/P_sf"/>
</dbReference>
<name>A0A4E0PTI8_9EURY</name>
<dbReference type="PROSITE" id="PS50112">
    <property type="entry name" value="PAS"/>
    <property type="match status" value="3"/>
</dbReference>
<feature type="domain" description="Histidine kinase" evidence="13">
    <location>
        <begin position="756"/>
        <end position="973"/>
    </location>
</feature>
<dbReference type="InterPro" id="IPR003594">
    <property type="entry name" value="HATPase_dom"/>
</dbReference>
<gene>
    <name evidence="17" type="ORF">CUN85_10960</name>
</gene>
<comment type="subcellular location">
    <subcellularLocation>
        <location evidence="2">Membrane</location>
    </subcellularLocation>
</comment>
<dbReference type="InterPro" id="IPR013767">
    <property type="entry name" value="PAS_fold"/>
</dbReference>
<dbReference type="Proteomes" id="UP000297295">
    <property type="component" value="Unassembled WGS sequence"/>
</dbReference>
<evidence type="ECO:0000313" key="18">
    <source>
        <dbReference type="Proteomes" id="UP000297295"/>
    </source>
</evidence>
<sequence length="973" mass="109135">MKVYNKTMITIGLTFIVLFLLIIAVVHSVSIDNYEQLEYRELTDDVNRIERAIQSEISALDITVYDWAAWDDTYEFVMDGNSEYIESNLNDDTISILNVNFMLIFDPSGNLVFAKFYNLENQESTDAPQSFMSMFEPGSRLVEHTDISSSFSGLLMTPELPIIFVSRPVITSNKRGPVGGTLVMGRYIDEAMISSLEDKTLLPVELTRLDNGMPGNLGDAGTQLLEEDYAINIDEDGETIFGFRLIEDASGDPAMILQTSMHRDIYLNGLNTLNSILYSVILIFLVIILLLSFLLKKSVFARLETLSNSVYAMGLKGDPGSRLQIKGDDELSMLANNINGMLSSMQEISSILNSTIETTVDGIIVVDGDHHVLLMNPAFIRICGLPPELHSEKNSIKILDHFLTKVENKHDLTTGINKRRKAAVKAKTFVEFKDGRAFESHSLPLIVENIVTGRMYILHEITDMIRREEELRQQINIREKIENELIVSEEKFSKIATFAYDAIIMIDGQGKAIFWNKAARRIFGYKESEAMGKDVHLLVAPSKYHDVFRESFEQFKRTGQGNAIGHTLELEGKRKDGTEFPIEMSLSSIKLSDDSWNAVAIIRDITDRKQIDSIEKAILERMTTIINNVDSGILMIDAETKEIVDVNPVAAKLIGLPRGKIVGRSCHNFVCPADKGKCPIIDLHHKIDKSERILLTSDGTELPIVKSVVSVKMHDKEYLIESFYDLSVRMKLEETLIKAKIAAEESNRSKSEFLANMSHELRTPLNAIIGFSDILLVNDATLHDKHKRYIENISNAGRHLLDIINDILDLSKVEAGMSQLILEEFRVLEVVNEIVRSFVPLANRKNLKIDIGIDGDISINADRLKFKQILYNIIGNAVKFTREGGSVHISAHVSGTMLEVIIQDDGIGISPEDQQYLFEPFRQVDSALNRSYGGTGLGLAIVKRYVEIHGGSIRVESEPENGSTFTFELPVNN</sequence>
<dbReference type="SMART" id="SM00304">
    <property type="entry name" value="HAMP"/>
    <property type="match status" value="1"/>
</dbReference>
<dbReference type="InterPro" id="IPR004358">
    <property type="entry name" value="Sig_transdc_His_kin-like_C"/>
</dbReference>
<dbReference type="GO" id="GO:0006355">
    <property type="term" value="P:regulation of DNA-templated transcription"/>
    <property type="evidence" value="ECO:0007669"/>
    <property type="project" value="InterPro"/>
</dbReference>
<evidence type="ECO:0000259" key="15">
    <source>
        <dbReference type="PROSITE" id="PS50113"/>
    </source>
</evidence>
<dbReference type="PROSITE" id="PS50885">
    <property type="entry name" value="HAMP"/>
    <property type="match status" value="1"/>
</dbReference>
<keyword evidence="12" id="KW-1133">Transmembrane helix</keyword>
<dbReference type="Gene3D" id="6.10.340.10">
    <property type="match status" value="1"/>
</dbReference>
<dbReference type="GO" id="GO:0005524">
    <property type="term" value="F:ATP binding"/>
    <property type="evidence" value="ECO:0007669"/>
    <property type="project" value="UniProtKB-KW"/>
</dbReference>
<dbReference type="CDD" id="cd16922">
    <property type="entry name" value="HATPase_EvgS-ArcB-TorS-like"/>
    <property type="match status" value="1"/>
</dbReference>
<keyword evidence="5" id="KW-0808">Transferase</keyword>
<dbReference type="SMART" id="SM00086">
    <property type="entry name" value="PAC"/>
    <property type="match status" value="2"/>
</dbReference>
<evidence type="ECO:0000313" key="17">
    <source>
        <dbReference type="EMBL" id="TGC07502.1"/>
    </source>
</evidence>
<keyword evidence="6" id="KW-0547">Nucleotide-binding</keyword>